<keyword evidence="9" id="KW-0539">Nucleus</keyword>
<reference evidence="17" key="1">
    <citation type="journal article" date="2016" name="Nature">
        <title>Genome evolution in the allotetraploid frog Xenopus laevis.</title>
        <authorList>
            <person name="Session A.M."/>
            <person name="Uno Y."/>
            <person name="Kwon T."/>
            <person name="Chapman J.A."/>
            <person name="Toyoda A."/>
            <person name="Takahashi S."/>
            <person name="Fukui A."/>
            <person name="Hikosaka A."/>
            <person name="Suzuki A."/>
            <person name="Kondo M."/>
            <person name="van Heeringen S.J."/>
            <person name="Quigley I."/>
            <person name="Heinz S."/>
            <person name="Ogino H."/>
            <person name="Ochi H."/>
            <person name="Hellsten U."/>
            <person name="Lyons J.B."/>
            <person name="Simakov O."/>
            <person name="Putnam N."/>
            <person name="Stites J."/>
            <person name="Kuroki Y."/>
            <person name="Tanaka T."/>
            <person name="Michiue T."/>
            <person name="Watanabe M."/>
            <person name="Bogdanovic O."/>
            <person name="Lister R."/>
            <person name="Georgiou G."/>
            <person name="Paranjpe S.S."/>
            <person name="van Kruijsbergen I."/>
            <person name="Shu S."/>
            <person name="Carlson J."/>
            <person name="Kinoshita T."/>
            <person name="Ohta Y."/>
            <person name="Mawaribuchi S."/>
            <person name="Jenkins J."/>
            <person name="Grimwood J."/>
            <person name="Schmutz J."/>
            <person name="Mitros T."/>
            <person name="Mozaffari S.V."/>
            <person name="Suzuki Y."/>
            <person name="Haramoto Y."/>
            <person name="Yamamoto T.S."/>
            <person name="Takagi C."/>
            <person name="Heald R."/>
            <person name="Miller K."/>
            <person name="Haudenschild C."/>
            <person name="Kitzman J."/>
            <person name="Nakayama T."/>
            <person name="Izutsu Y."/>
            <person name="Robert J."/>
            <person name="Fortriede J."/>
            <person name="Burns K."/>
            <person name="Lotay V."/>
            <person name="Karimi K."/>
            <person name="Yasuoka Y."/>
            <person name="Dichmann D.S."/>
            <person name="Flajnik M.F."/>
            <person name="Houston D.W."/>
            <person name="Shendure J."/>
            <person name="DuPasquier L."/>
            <person name="Vize P.D."/>
            <person name="Zorn A.M."/>
            <person name="Ito M."/>
            <person name="Marcotte E.M."/>
            <person name="Wallingford J.B."/>
            <person name="Ito Y."/>
            <person name="Asashima M."/>
            <person name="Ueno N."/>
            <person name="Matsuda Y."/>
            <person name="Veenstra G.J."/>
            <person name="Fujiyama A."/>
            <person name="Harland R.M."/>
            <person name="Taira M."/>
            <person name="Rokhsar D.S."/>
        </authorList>
    </citation>
    <scope>NUCLEOTIDE SEQUENCE [LARGE SCALE GENOMIC DNA]</scope>
    <source>
        <strain evidence="17">J</strain>
    </source>
</reference>
<evidence type="ECO:0000256" key="9">
    <source>
        <dbReference type="ARBA" id="ARBA00023242"/>
    </source>
</evidence>
<dbReference type="GO" id="GO:0007052">
    <property type="term" value="P:mitotic spindle organization"/>
    <property type="evidence" value="ECO:0007669"/>
    <property type="project" value="TreeGrafter"/>
</dbReference>
<keyword evidence="7" id="KW-0995">Kinetochore</keyword>
<evidence type="ECO:0000313" key="17">
    <source>
        <dbReference type="Proteomes" id="UP000694892"/>
    </source>
</evidence>
<evidence type="ECO:0000256" key="1">
    <source>
        <dbReference type="ARBA" id="ARBA00004123"/>
    </source>
</evidence>
<dbReference type="GO" id="GO:0051301">
    <property type="term" value="P:cell division"/>
    <property type="evidence" value="ECO:0007669"/>
    <property type="project" value="UniProtKB-KW"/>
</dbReference>
<feature type="signal peptide" evidence="14">
    <location>
        <begin position="1"/>
        <end position="19"/>
    </location>
</feature>
<feature type="compositionally biased region" description="Basic and acidic residues" evidence="13">
    <location>
        <begin position="287"/>
        <end position="298"/>
    </location>
</feature>
<comment type="similarity">
    <text evidence="3">Belongs to the NUF2 family.</text>
</comment>
<dbReference type="GO" id="GO:0031262">
    <property type="term" value="C:Ndc80 complex"/>
    <property type="evidence" value="ECO:0007669"/>
    <property type="project" value="InterPro"/>
</dbReference>
<evidence type="ECO:0000256" key="11">
    <source>
        <dbReference type="ARBA" id="ARBA00023328"/>
    </source>
</evidence>
<keyword evidence="4" id="KW-0158">Chromosome</keyword>
<dbReference type="PANTHER" id="PTHR21650">
    <property type="entry name" value="MEMBRALIN/KINETOCHORE PROTEIN NUF2"/>
    <property type="match status" value="1"/>
</dbReference>
<evidence type="ECO:0000256" key="6">
    <source>
        <dbReference type="ARBA" id="ARBA00022776"/>
    </source>
</evidence>
<feature type="domain" description="Kinetochore protein Nuf2 N-terminal" evidence="15">
    <location>
        <begin position="43"/>
        <end position="183"/>
    </location>
</feature>
<keyword evidence="14" id="KW-0732">Signal</keyword>
<evidence type="ECO:0000256" key="10">
    <source>
        <dbReference type="ARBA" id="ARBA00023306"/>
    </source>
</evidence>
<keyword evidence="10" id="KW-0131">Cell cycle</keyword>
<evidence type="ECO:0000259" key="15">
    <source>
        <dbReference type="Pfam" id="PF03800"/>
    </source>
</evidence>
<feature type="region of interest" description="Disordered" evidence="13">
    <location>
        <begin position="275"/>
        <end position="298"/>
    </location>
</feature>
<dbReference type="GO" id="GO:0051383">
    <property type="term" value="P:kinetochore organization"/>
    <property type="evidence" value="ECO:0007669"/>
    <property type="project" value="TreeGrafter"/>
</dbReference>
<dbReference type="GO" id="GO:0044877">
    <property type="term" value="F:protein-containing complex binding"/>
    <property type="evidence" value="ECO:0007669"/>
    <property type="project" value="TreeGrafter"/>
</dbReference>
<protein>
    <recommendedName>
        <fullName evidence="15">Kinetochore protein Nuf2 N-terminal domain-containing protein</fullName>
    </recommendedName>
</protein>
<feature type="region of interest" description="Disordered" evidence="13">
    <location>
        <begin position="476"/>
        <end position="501"/>
    </location>
</feature>
<name>A0A974D0S9_XENLA</name>
<dbReference type="GO" id="GO:0005634">
    <property type="term" value="C:nucleus"/>
    <property type="evidence" value="ECO:0007669"/>
    <property type="project" value="UniProtKB-SubCell"/>
</dbReference>
<dbReference type="GO" id="GO:0045132">
    <property type="term" value="P:meiotic chromosome segregation"/>
    <property type="evidence" value="ECO:0007669"/>
    <property type="project" value="TreeGrafter"/>
</dbReference>
<dbReference type="Pfam" id="PF03800">
    <property type="entry name" value="Nuf2"/>
    <property type="match status" value="1"/>
</dbReference>
<dbReference type="PANTHER" id="PTHR21650:SF2">
    <property type="entry name" value="KINETOCHORE PROTEIN NUF2"/>
    <property type="match status" value="1"/>
</dbReference>
<dbReference type="OMA" id="YHESSME"/>
<evidence type="ECO:0000256" key="14">
    <source>
        <dbReference type="SAM" id="SignalP"/>
    </source>
</evidence>
<dbReference type="EMBL" id="CM004473">
    <property type="protein sequence ID" value="OCT82918.1"/>
    <property type="molecule type" value="Genomic_DNA"/>
</dbReference>
<keyword evidence="8 12" id="KW-0175">Coiled coil</keyword>
<evidence type="ECO:0000256" key="3">
    <source>
        <dbReference type="ARBA" id="ARBA00005498"/>
    </source>
</evidence>
<feature type="chain" id="PRO_5037721771" description="Kinetochore protein Nuf2 N-terminal domain-containing protein" evidence="14">
    <location>
        <begin position="20"/>
        <end position="501"/>
    </location>
</feature>
<dbReference type="Proteomes" id="UP000694892">
    <property type="component" value="Chromosome 4S"/>
</dbReference>
<comment type="subcellular location">
    <subcellularLocation>
        <location evidence="2">Chromosome</location>
        <location evidence="2">Centromere</location>
        <location evidence="2">Kinetochore</location>
    </subcellularLocation>
    <subcellularLocation>
        <location evidence="1">Nucleus</location>
    </subcellularLocation>
</comment>
<accession>A0A974D0S9</accession>
<keyword evidence="5" id="KW-0132">Cell division</keyword>
<evidence type="ECO:0000256" key="12">
    <source>
        <dbReference type="SAM" id="Coils"/>
    </source>
</evidence>
<keyword evidence="11" id="KW-0137">Centromere</keyword>
<evidence type="ECO:0000256" key="13">
    <source>
        <dbReference type="SAM" id="MobiDB-lite"/>
    </source>
</evidence>
<dbReference type="AlphaFoldDB" id="A0A974D0S9"/>
<dbReference type="InterPro" id="IPR005549">
    <property type="entry name" value="Kinetochore_Nuf2_N"/>
</dbReference>
<dbReference type="GO" id="GO:0051315">
    <property type="term" value="P:attachment of mitotic spindle microtubules to kinetochore"/>
    <property type="evidence" value="ECO:0007669"/>
    <property type="project" value="TreeGrafter"/>
</dbReference>
<feature type="coiled-coil region" evidence="12">
    <location>
        <begin position="184"/>
        <end position="211"/>
    </location>
</feature>
<sequence length="501" mass="58857">MAMCIYLTLLFLLCRDCLLQGTTINPAVSDSGFACITCKMDKLTFPIFPAADLVNFFRQNILTGTEAKNFNKNDLYPNPKPEMVQKLYMRILQQVFSYGVEQFYMVPMDLDIQYPHLVEGFAPVANILKLMARLLPMCRVYDFHPSDVLNPKGKRTLHLLSGIFNFLQFRTTQREVYMEYCSGYKSALENVRQLQKTNHEAEIKIEKLTTVPPEQQAEFKALSSEIHDLQQIISQEYRAKDVMFQEKIAQRKAEFAEKNKRLNEQKLTIATMKEEQERMKSQIVESPEQRKSKTERMKETVHRLKQARQETSDKCDHYRDRVALAFMWQSDVQGYLKKLQNIDANLEIHRKIHEEIRHIEEQLMNLNLELKSLSNEDAQLKRIILVKKEKLAKVDIKNKKKQEDFNQQKQEILEVCSHIQEKRQVIHGRVAQVLQEIQQTISKKEQLLETTEAGKNKCQEVITDFRAALEKYHDSLQKASERSADRRREKIAELNRRLSRQ</sequence>
<keyword evidence="6" id="KW-0498">Mitosis</keyword>
<evidence type="ECO:0000256" key="4">
    <source>
        <dbReference type="ARBA" id="ARBA00022454"/>
    </source>
</evidence>
<evidence type="ECO:0000313" key="16">
    <source>
        <dbReference type="EMBL" id="OCT82918.1"/>
    </source>
</evidence>
<organism evidence="16 17">
    <name type="scientific">Xenopus laevis</name>
    <name type="common">African clawed frog</name>
    <dbReference type="NCBI Taxonomy" id="8355"/>
    <lineage>
        <taxon>Eukaryota</taxon>
        <taxon>Metazoa</taxon>
        <taxon>Chordata</taxon>
        <taxon>Craniata</taxon>
        <taxon>Vertebrata</taxon>
        <taxon>Euteleostomi</taxon>
        <taxon>Amphibia</taxon>
        <taxon>Batrachia</taxon>
        <taxon>Anura</taxon>
        <taxon>Pipoidea</taxon>
        <taxon>Pipidae</taxon>
        <taxon>Xenopodinae</taxon>
        <taxon>Xenopus</taxon>
        <taxon>Xenopus</taxon>
    </lineage>
</organism>
<dbReference type="Gene3D" id="1.10.418.60">
    <property type="entry name" value="Ncd80 complex, Nuf2 subunit"/>
    <property type="match status" value="1"/>
</dbReference>
<evidence type="ECO:0000256" key="5">
    <source>
        <dbReference type="ARBA" id="ARBA00022618"/>
    </source>
</evidence>
<evidence type="ECO:0000256" key="8">
    <source>
        <dbReference type="ARBA" id="ARBA00023054"/>
    </source>
</evidence>
<gene>
    <name evidence="16" type="ORF">XELAEV_18025453mg</name>
</gene>
<evidence type="ECO:0000256" key="2">
    <source>
        <dbReference type="ARBA" id="ARBA00004629"/>
    </source>
</evidence>
<feature type="coiled-coil region" evidence="12">
    <location>
        <begin position="349"/>
        <end position="454"/>
    </location>
</feature>
<dbReference type="InterPro" id="IPR038275">
    <property type="entry name" value="Nuf2_N_sf"/>
</dbReference>
<proteinExistence type="inferred from homology"/>
<evidence type="ECO:0000256" key="7">
    <source>
        <dbReference type="ARBA" id="ARBA00022838"/>
    </source>
</evidence>